<dbReference type="RefSeq" id="WP_155309013.1">
    <property type="nucleotide sequence ID" value="NZ_AP021879.1"/>
</dbReference>
<evidence type="ECO:0000313" key="2">
    <source>
        <dbReference type="EMBL" id="BBO87568.1"/>
    </source>
</evidence>
<protein>
    <recommendedName>
        <fullName evidence="4">HEAT repeat domain-containing protein</fullName>
    </recommendedName>
</protein>
<keyword evidence="3" id="KW-1185">Reference proteome</keyword>
<name>A0A5K8A5C9_9BACT</name>
<evidence type="ECO:0008006" key="4">
    <source>
        <dbReference type="Google" id="ProtNLM"/>
    </source>
</evidence>
<proteinExistence type="predicted"/>
<dbReference type="Proteomes" id="UP000422108">
    <property type="component" value="Chromosome"/>
</dbReference>
<reference evidence="2 3" key="1">
    <citation type="submission" date="2019-11" db="EMBL/GenBank/DDBJ databases">
        <title>Comparative genomics of hydrocarbon-degrading Desulfosarcina strains.</title>
        <authorList>
            <person name="Watanabe M."/>
            <person name="Kojima H."/>
            <person name="Fukui M."/>
        </authorList>
    </citation>
    <scope>NUCLEOTIDE SEQUENCE [LARGE SCALE GENOMIC DNA]</scope>
    <source>
        <strain evidence="3">oXyS1</strain>
    </source>
</reference>
<feature type="compositionally biased region" description="Basic and acidic residues" evidence="1">
    <location>
        <begin position="45"/>
        <end position="59"/>
    </location>
</feature>
<feature type="compositionally biased region" description="Polar residues" evidence="1">
    <location>
        <begin position="32"/>
        <end position="42"/>
    </location>
</feature>
<dbReference type="AlphaFoldDB" id="A0A5K8A5C9"/>
<sequence length="251" mass="27897">MKKFFIAISAVSLVTLVYLFVFEKGPEDRQLTPASTVTTKPLPSQEDKTLESKDSKKESIQQPEYTKKVQHRLPEQSLPEVDGTSIPVREDIRNMLPDQLYELVDSGQALFDLSPEEFVQLANRLSQMARDGDPWAGDALASLTMGVADNQERHMLMQMLGRSGSEKASPVLLEILQSNLDNPTEVVRISSYLPKVDGTLARDVVDALFAMVRQPGISSDVTKSLVGTIFHKGGRYGQQLAIENEMVPFMN</sequence>
<evidence type="ECO:0000313" key="3">
    <source>
        <dbReference type="Proteomes" id="UP000422108"/>
    </source>
</evidence>
<evidence type="ECO:0000256" key="1">
    <source>
        <dbReference type="SAM" id="MobiDB-lite"/>
    </source>
</evidence>
<accession>A0A5K8A5C9</accession>
<feature type="region of interest" description="Disordered" evidence="1">
    <location>
        <begin position="30"/>
        <end position="82"/>
    </location>
</feature>
<organism evidence="2 3">
    <name type="scientific">Desulfosarcina ovata subsp. ovata</name>
    <dbReference type="NCBI Taxonomy" id="2752305"/>
    <lineage>
        <taxon>Bacteria</taxon>
        <taxon>Pseudomonadati</taxon>
        <taxon>Thermodesulfobacteriota</taxon>
        <taxon>Desulfobacteria</taxon>
        <taxon>Desulfobacterales</taxon>
        <taxon>Desulfosarcinaceae</taxon>
        <taxon>Desulfosarcina</taxon>
    </lineage>
</organism>
<gene>
    <name evidence="2" type="ORF">DSCOOX_07480</name>
</gene>
<dbReference type="EMBL" id="AP021879">
    <property type="protein sequence ID" value="BBO87568.1"/>
    <property type="molecule type" value="Genomic_DNA"/>
</dbReference>